<feature type="region of interest" description="Disordered" evidence="7">
    <location>
        <begin position="1800"/>
        <end position="1825"/>
    </location>
</feature>
<feature type="compositionally biased region" description="Polar residues" evidence="7">
    <location>
        <begin position="586"/>
        <end position="600"/>
    </location>
</feature>
<protein>
    <recommendedName>
        <fullName evidence="8">C3H1-type domain-containing protein</fullName>
    </recommendedName>
</protein>
<name>A0ABC8STI3_9AQUA</name>
<feature type="zinc finger region" description="C3H1-type" evidence="6">
    <location>
        <begin position="2001"/>
        <end position="2028"/>
    </location>
</feature>
<reference evidence="9 10" key="1">
    <citation type="submission" date="2024-02" db="EMBL/GenBank/DDBJ databases">
        <authorList>
            <person name="Vignale AGUSTIN F."/>
            <person name="Sosa J E."/>
            <person name="Modenutti C."/>
        </authorList>
    </citation>
    <scope>NUCLEOTIDE SEQUENCE [LARGE SCALE GENOMIC DNA]</scope>
</reference>
<feature type="compositionally biased region" description="Polar residues" evidence="7">
    <location>
        <begin position="1488"/>
        <end position="1502"/>
    </location>
</feature>
<dbReference type="InterPro" id="IPR000571">
    <property type="entry name" value="Znf_CCCH"/>
</dbReference>
<accession>A0ABC8STI3</accession>
<feature type="compositionally biased region" description="Polar residues" evidence="7">
    <location>
        <begin position="1043"/>
        <end position="1053"/>
    </location>
</feature>
<evidence type="ECO:0000256" key="6">
    <source>
        <dbReference type="PROSITE-ProRule" id="PRU00723"/>
    </source>
</evidence>
<feature type="compositionally biased region" description="Polar residues" evidence="7">
    <location>
        <begin position="481"/>
        <end position="493"/>
    </location>
</feature>
<keyword evidence="2" id="KW-0677">Repeat</keyword>
<proteinExistence type="predicted"/>
<evidence type="ECO:0000256" key="3">
    <source>
        <dbReference type="ARBA" id="ARBA00022771"/>
    </source>
</evidence>
<dbReference type="GO" id="GO:0005634">
    <property type="term" value="C:nucleus"/>
    <property type="evidence" value="ECO:0007669"/>
    <property type="project" value="UniProtKB-ARBA"/>
</dbReference>
<dbReference type="Proteomes" id="UP001642360">
    <property type="component" value="Unassembled WGS sequence"/>
</dbReference>
<keyword evidence="4 6" id="KW-0862">Zinc</keyword>
<dbReference type="GO" id="GO:0003677">
    <property type="term" value="F:DNA binding"/>
    <property type="evidence" value="ECO:0007669"/>
    <property type="project" value="UniProtKB-KW"/>
</dbReference>
<feature type="region of interest" description="Disordered" evidence="7">
    <location>
        <begin position="1"/>
        <end position="106"/>
    </location>
</feature>
<sequence>MELPPFNHHHHRHHHHQHNRYVPHPPPRPSNFIRPQHLPPPPSLPSLPPPQPSYRPLPIPPPPLPPPPPPPPYNLHQSQYTFRNHHSHPIDDYPRRPHLSESPRVSSNPALFEDRLIIPDESLYLDPRVPPMDPPEHHPTRPITLDINHEPPNQYRSSSLYQPIDNYQHDSELSSRYGHEFIDGFRDNIQNYGIQRSSSFRDEFIDGFRDNNIQKQELLWDHKDSRHGKDDYSHNDGYISNSDRSSRNFGFGVNSNLVSNTESLSDLMSNVGTYESSYGLFTKNERFWNNRDEGRRWHYFKEVHDSPMALENYEWGDSDKIVREVPYLHDSAKVSNRDGGEGTQDTIHTPKKQTQRKSALLRIQSCKPNSNRNRSHEQHFSKGYLDYNYFDHRNIGSFRGKDKDVLVHPEHKMEKERDKSPVELDVSFKSNALVAKAIVAPSGPVVESCRNLTPRNRKIKKFIVSDPPATKFGEGCDKSDSSANRAGCPSSSGKAIKQSAEKVTVSGNGIACDIGSEPCFRENIDSAENGPVKGSRKGSVSEQGGSIYGSIGTPSHGIRKKKRALTLLSHTSSLQLEKRDGEPVNVDSSINSPAAVSQSDEGVIHSKEKVTSVGMAMVHDVVSLPCPNELTVNKMDESPQPVVSENYSVDFDSSRPCELSFKRKRSTEIDEGSEQADGSIDDFFPISNSDMCSVELQNRFSVSGIDRVDDVSQQACQNAVPLLFEIDLVKGSSEGMASVECNGTNGLSRQQENKIHEGAISTFAFVHGPCNMSSSDYVCSRTQRNDAISDADCVDAGSKKFSLNQVNVPLVDDIVEESSTAVLSVGGNDNLVLPNEKARIQEDTTVADSSNHIRSTLLNSNSSVTDSQGISILSSTSLADDRNNQSHLDKAAKLLEHDPVEGSSKARVLVGDNLTVISGKSYSAKVRRKRKARNTQLDLSSPGRSDMPVTVATSGRDVDKTSSSPVKDLVSVEEELTVSHGGDSVLLGNSLKQGSSGDGLSVGGDVNVGSDGTSPKYKKKRNFFAPGLSFPALSEMHEGHVSAETSTPFSEVPSNVEHGTTKSDDKLAVSTIDTVCSAGLPPCSMPITVFFGNNWARGSFGADSMGDGFRFDFLKLRQDSPCPSGLGADQKEHATMVMGTTNHGDDFIDTESRNRGENHADAHTVQELRMHHTEDTQYRLALEVQTPESDERLPSTDIQSDNYLVVKDDLHSLSKNRSLCSHGDDVSATNSSDEFVDSVSDTLSKMGSPENLPIVSGSQMMRTTLSHSLISNEAVCGDDKKVYEKPVSGGSVSFTLSTASDNAKINVKSDSAMVRVLSVNTKTELIIPKDTNKSTQDLNPVRMNSNWRKNQPSSAVGRAFPGQPSSKFTISRKEAPSNHIAKPRTWHRTGNSTAFPITGAKPLSGLIPPPRPPVKKVANIQSSYIRKGNSLVRKPSPVTALSHGSHDSSSSAYRLYPSGVDELEKSKGSRNRVSVADSPGSLKMGESNAPSESSRTPPLSCSTKSLDCATLYVGDSTSLPMADPSPNDCPTSTLDPVELSEKMDVQPSEDALKTSGTPEYETAPINNLENQHMLDEGNSGKEMIYVKRKSNQLVAASNSSDLLLQAVDRTQAPSSDGYYKRRKNQLIRTSVRNYFKQGVAIPDDTLNLEGKMALKVIPSRSSSKRHGGKGSGKKFKPSKFSWVWTLVGTKPSRKDGNSLSCQKVWPHLFPWKRATYWRSFMHDAASNSNYSSLSTISRKLLLSRKRDTIYTRSTHGFSLRRSKVLSVGGSSLKWSKSIERNSKKANEEATLAVAAAEKRKREQNGSACGIDETKSKSRGSRKSVHGERVFRIGSVRYKMDPTRRTLQRLSDEDPSCLAATQLEKRSKKSYVPRRLMIGNDEYVRIGNGNQLIRDPKKRTRILASEKVRWSLHTARLRLARKRKYCQFFTRFGKCNKDDGKCPYIHDLGKIVVCTKFLNGSCTNPNCKLTHKVIPERMQDCSYFLQGLCSNENCPYRHVNVNPNSSICEGFLKGYCAKGNECRKKHTYVCPAFEATGVCSQGSKCKLHHPKNRKKGMKRRFSSERKNARGRYFGSRHIDISECTTAVSEKHSAKDDHNIFFQGLFADYISLGVSDEEAEQTNDPTNEQATMRDSNSSDLQVADLDELTKPIRIMNKNPMAQSFLAIGSPNEMSTSYVSEDSNCCR</sequence>
<keyword evidence="10" id="KW-1185">Reference proteome</keyword>
<feature type="compositionally biased region" description="Basic residues" evidence="7">
    <location>
        <begin position="7"/>
        <end position="21"/>
    </location>
</feature>
<gene>
    <name evidence="9" type="ORF">ILEXP_LOCUS29119</name>
</gene>
<dbReference type="PANTHER" id="PTHR46156:SF1">
    <property type="entry name" value="ZINC FINGER CCCH DOMAIN-CONTAINING PROTEIN 3"/>
    <property type="match status" value="1"/>
</dbReference>
<feature type="domain" description="C3H1-type" evidence="8">
    <location>
        <begin position="2001"/>
        <end position="2028"/>
    </location>
</feature>
<dbReference type="PANTHER" id="PTHR46156">
    <property type="entry name" value="CCCH ZINGC FINGER"/>
    <property type="match status" value="1"/>
</dbReference>
<feature type="region of interest" description="Disordered" evidence="7">
    <location>
        <begin position="1039"/>
        <end position="1062"/>
    </location>
</feature>
<evidence type="ECO:0000256" key="5">
    <source>
        <dbReference type="ARBA" id="ARBA00023125"/>
    </source>
</evidence>
<feature type="compositionally biased region" description="Polar residues" evidence="7">
    <location>
        <begin position="2120"/>
        <end position="2136"/>
    </location>
</feature>
<dbReference type="PROSITE" id="PS50103">
    <property type="entry name" value="ZF_C3H1"/>
    <property type="match status" value="3"/>
</dbReference>
<feature type="compositionally biased region" description="Polar residues" evidence="7">
    <location>
        <begin position="934"/>
        <end position="943"/>
    </location>
</feature>
<feature type="compositionally biased region" description="Pro residues" evidence="7">
    <location>
        <begin position="37"/>
        <end position="73"/>
    </location>
</feature>
<evidence type="ECO:0000256" key="1">
    <source>
        <dbReference type="ARBA" id="ARBA00022723"/>
    </source>
</evidence>
<dbReference type="EMBL" id="CAUOFW020003503">
    <property type="protein sequence ID" value="CAK9160367.1"/>
    <property type="molecule type" value="Genomic_DNA"/>
</dbReference>
<dbReference type="Gene3D" id="4.10.1000.10">
    <property type="entry name" value="Zinc finger, CCCH-type"/>
    <property type="match status" value="2"/>
</dbReference>
<dbReference type="FunFam" id="4.10.1000.10:FF:000022">
    <property type="entry name" value="Zinc finger CCCH domain-containing protein 7"/>
    <property type="match status" value="1"/>
</dbReference>
<feature type="domain" description="C3H1-type" evidence="8">
    <location>
        <begin position="1919"/>
        <end position="1948"/>
    </location>
</feature>
<feature type="region of interest" description="Disordered" evidence="7">
    <location>
        <begin position="925"/>
        <end position="967"/>
    </location>
</feature>
<dbReference type="GO" id="GO:0008270">
    <property type="term" value="F:zinc ion binding"/>
    <property type="evidence" value="ECO:0007669"/>
    <property type="project" value="UniProtKB-KW"/>
</dbReference>
<feature type="region of interest" description="Disordered" evidence="7">
    <location>
        <begin position="1428"/>
        <end position="1502"/>
    </location>
</feature>
<evidence type="ECO:0000256" key="7">
    <source>
        <dbReference type="SAM" id="MobiDB-lite"/>
    </source>
</evidence>
<evidence type="ECO:0000256" key="4">
    <source>
        <dbReference type="ARBA" id="ARBA00022833"/>
    </source>
</evidence>
<feature type="domain" description="C3H1-type" evidence="8">
    <location>
        <begin position="1974"/>
        <end position="2000"/>
    </location>
</feature>
<organism evidence="9 10">
    <name type="scientific">Ilex paraguariensis</name>
    <name type="common">yerba mate</name>
    <dbReference type="NCBI Taxonomy" id="185542"/>
    <lineage>
        <taxon>Eukaryota</taxon>
        <taxon>Viridiplantae</taxon>
        <taxon>Streptophyta</taxon>
        <taxon>Embryophyta</taxon>
        <taxon>Tracheophyta</taxon>
        <taxon>Spermatophyta</taxon>
        <taxon>Magnoliopsida</taxon>
        <taxon>eudicotyledons</taxon>
        <taxon>Gunneridae</taxon>
        <taxon>Pentapetalae</taxon>
        <taxon>asterids</taxon>
        <taxon>campanulids</taxon>
        <taxon>Aquifoliales</taxon>
        <taxon>Aquifoliaceae</taxon>
        <taxon>Ilex</taxon>
    </lineage>
</organism>
<dbReference type="FunFam" id="4.10.1000.10:FF:000008">
    <property type="entry name" value="zinc finger CCCH domain-containing protein 3"/>
    <property type="match status" value="1"/>
</dbReference>
<evidence type="ECO:0000256" key="2">
    <source>
        <dbReference type="ARBA" id="ARBA00022737"/>
    </source>
</evidence>
<feature type="region of interest" description="Disordered" evidence="7">
    <location>
        <begin position="473"/>
        <end position="493"/>
    </location>
</feature>
<feature type="zinc finger region" description="C3H1-type" evidence="6">
    <location>
        <begin position="1974"/>
        <end position="2000"/>
    </location>
</feature>
<feature type="region of interest" description="Disordered" evidence="7">
    <location>
        <begin position="1544"/>
        <end position="1566"/>
    </location>
</feature>
<dbReference type="SMART" id="SM00356">
    <property type="entry name" value="ZnF_C3H1"/>
    <property type="match status" value="5"/>
</dbReference>
<feature type="region of interest" description="Disordered" evidence="7">
    <location>
        <begin position="527"/>
        <end position="556"/>
    </location>
</feature>
<comment type="caution">
    <text evidence="9">The sequence shown here is derived from an EMBL/GenBank/DDBJ whole genome shotgun (WGS) entry which is preliminary data.</text>
</comment>
<feature type="region of interest" description="Disordered" evidence="7">
    <location>
        <begin position="1345"/>
        <end position="1365"/>
    </location>
</feature>
<keyword evidence="1 6" id="KW-0479">Metal-binding</keyword>
<feature type="region of interest" description="Disordered" evidence="7">
    <location>
        <begin position="2115"/>
        <end position="2136"/>
    </location>
</feature>
<keyword evidence="3 6" id="KW-0863">Zinc-finger</keyword>
<feature type="compositionally biased region" description="Polar residues" evidence="7">
    <location>
        <begin position="1345"/>
        <end position="1354"/>
    </location>
</feature>
<feature type="compositionally biased region" description="Basic and acidic residues" evidence="7">
    <location>
        <begin position="88"/>
        <end position="101"/>
    </location>
</feature>
<feature type="zinc finger region" description="C3H1-type" evidence="6">
    <location>
        <begin position="1919"/>
        <end position="1948"/>
    </location>
</feature>
<evidence type="ECO:0000313" key="9">
    <source>
        <dbReference type="EMBL" id="CAK9160367.1"/>
    </source>
</evidence>
<keyword evidence="5" id="KW-0238">DNA-binding</keyword>
<feature type="region of interest" description="Disordered" evidence="7">
    <location>
        <begin position="332"/>
        <end position="356"/>
    </location>
</feature>
<evidence type="ECO:0000313" key="10">
    <source>
        <dbReference type="Proteomes" id="UP001642360"/>
    </source>
</evidence>
<feature type="region of interest" description="Disordered" evidence="7">
    <location>
        <begin position="578"/>
        <end position="602"/>
    </location>
</feature>
<evidence type="ECO:0000259" key="8">
    <source>
        <dbReference type="PROSITE" id="PS50103"/>
    </source>
</evidence>